<name>J3MKM4_ORYBR</name>
<dbReference type="Proteomes" id="UP000006038">
    <property type="component" value="Chromosome 7"/>
</dbReference>
<keyword evidence="2" id="KW-0812">Transmembrane</keyword>
<evidence type="ECO:0000256" key="1">
    <source>
        <dbReference type="SAM" id="MobiDB-lite"/>
    </source>
</evidence>
<feature type="compositionally biased region" description="Low complexity" evidence="1">
    <location>
        <begin position="65"/>
        <end position="78"/>
    </location>
</feature>
<feature type="transmembrane region" description="Helical" evidence="2">
    <location>
        <begin position="18"/>
        <end position="41"/>
    </location>
</feature>
<evidence type="ECO:0000256" key="2">
    <source>
        <dbReference type="SAM" id="Phobius"/>
    </source>
</evidence>
<keyword evidence="2" id="KW-1133">Transmembrane helix</keyword>
<feature type="region of interest" description="Disordered" evidence="1">
    <location>
        <begin position="65"/>
        <end position="85"/>
    </location>
</feature>
<dbReference type="Gramene" id="OB07G19560.1">
    <property type="protein sequence ID" value="OB07G19560.1"/>
    <property type="gene ID" value="OB07G19560"/>
</dbReference>
<reference evidence="3" key="1">
    <citation type="journal article" date="2013" name="Nat. Commun.">
        <title>Whole-genome sequencing of Oryza brachyantha reveals mechanisms underlying Oryza genome evolution.</title>
        <authorList>
            <person name="Chen J."/>
            <person name="Huang Q."/>
            <person name="Gao D."/>
            <person name="Wang J."/>
            <person name="Lang Y."/>
            <person name="Liu T."/>
            <person name="Li B."/>
            <person name="Bai Z."/>
            <person name="Luis Goicoechea J."/>
            <person name="Liang C."/>
            <person name="Chen C."/>
            <person name="Zhang W."/>
            <person name="Sun S."/>
            <person name="Liao Y."/>
            <person name="Zhang X."/>
            <person name="Yang L."/>
            <person name="Song C."/>
            <person name="Wang M."/>
            <person name="Shi J."/>
            <person name="Liu G."/>
            <person name="Liu J."/>
            <person name="Zhou H."/>
            <person name="Zhou W."/>
            <person name="Yu Q."/>
            <person name="An N."/>
            <person name="Chen Y."/>
            <person name="Cai Q."/>
            <person name="Wang B."/>
            <person name="Liu B."/>
            <person name="Min J."/>
            <person name="Huang Y."/>
            <person name="Wu H."/>
            <person name="Li Z."/>
            <person name="Zhang Y."/>
            <person name="Yin Y."/>
            <person name="Song W."/>
            <person name="Jiang J."/>
            <person name="Jackson S.A."/>
            <person name="Wing R.A."/>
            <person name="Wang J."/>
            <person name="Chen M."/>
        </authorList>
    </citation>
    <scope>NUCLEOTIDE SEQUENCE [LARGE SCALE GENOMIC DNA]</scope>
    <source>
        <strain evidence="3">cv. IRGC 101232</strain>
    </source>
</reference>
<proteinExistence type="predicted"/>
<dbReference type="AlphaFoldDB" id="J3MKM4"/>
<organism evidence="3">
    <name type="scientific">Oryza brachyantha</name>
    <name type="common">malo sina</name>
    <dbReference type="NCBI Taxonomy" id="4533"/>
    <lineage>
        <taxon>Eukaryota</taxon>
        <taxon>Viridiplantae</taxon>
        <taxon>Streptophyta</taxon>
        <taxon>Embryophyta</taxon>
        <taxon>Tracheophyta</taxon>
        <taxon>Spermatophyta</taxon>
        <taxon>Magnoliopsida</taxon>
        <taxon>Liliopsida</taxon>
        <taxon>Poales</taxon>
        <taxon>Poaceae</taxon>
        <taxon>BOP clade</taxon>
        <taxon>Oryzoideae</taxon>
        <taxon>Oryzeae</taxon>
        <taxon>Oryzinae</taxon>
        <taxon>Oryza</taxon>
    </lineage>
</organism>
<sequence length="85" mass="9919">MDQIVGGSENLRWDQRFLVWYVMVLRLASDCLYSLAIYIFASAEHFLINSKPIFFPHDPSIVHQTTSKKQSKQGIKQIPLPRHNF</sequence>
<dbReference type="HOGENOM" id="CLU_2516270_0_0_1"/>
<evidence type="ECO:0000313" key="3">
    <source>
        <dbReference type="EnsemblPlants" id="OB07G19560.1"/>
    </source>
</evidence>
<protein>
    <submittedName>
        <fullName evidence="3">Uncharacterized protein</fullName>
    </submittedName>
</protein>
<evidence type="ECO:0000313" key="4">
    <source>
        <dbReference type="Proteomes" id="UP000006038"/>
    </source>
</evidence>
<dbReference type="EnsemblPlants" id="OB07G19560.1">
    <property type="protein sequence ID" value="OB07G19560.1"/>
    <property type="gene ID" value="OB07G19560"/>
</dbReference>
<keyword evidence="4" id="KW-1185">Reference proteome</keyword>
<accession>J3MKM4</accession>
<reference evidence="3" key="2">
    <citation type="submission" date="2013-04" db="UniProtKB">
        <authorList>
            <consortium name="EnsemblPlants"/>
        </authorList>
    </citation>
    <scope>IDENTIFICATION</scope>
</reference>
<keyword evidence="2" id="KW-0472">Membrane</keyword>